<name>A0A1T4RWZ2_9HYPH</name>
<dbReference type="PANTHER" id="PTHR43135">
    <property type="entry name" value="ALPHA-D-RIBOSE 1-METHYLPHOSPHONATE 5-TRIPHOSPHATE DIPHOSPHATASE"/>
    <property type="match status" value="1"/>
</dbReference>
<dbReference type="Pfam" id="PF01979">
    <property type="entry name" value="Amidohydro_1"/>
    <property type="match status" value="1"/>
</dbReference>
<dbReference type="RefSeq" id="WP_085935804.1">
    <property type="nucleotide sequence ID" value="NZ_FUWJ01000006.1"/>
</dbReference>
<dbReference type="Gene3D" id="3.20.20.140">
    <property type="entry name" value="Metal-dependent hydrolases"/>
    <property type="match status" value="1"/>
</dbReference>
<feature type="domain" description="Amidohydrolase-related" evidence="1">
    <location>
        <begin position="53"/>
        <end position="391"/>
    </location>
</feature>
<dbReference type="EMBL" id="FUWJ01000006">
    <property type="protein sequence ID" value="SKA20482.1"/>
    <property type="molecule type" value="Genomic_DNA"/>
</dbReference>
<dbReference type="GO" id="GO:0016810">
    <property type="term" value="F:hydrolase activity, acting on carbon-nitrogen (but not peptide) bonds"/>
    <property type="evidence" value="ECO:0007669"/>
    <property type="project" value="InterPro"/>
</dbReference>
<dbReference type="PANTHER" id="PTHR43135:SF3">
    <property type="entry name" value="ALPHA-D-RIBOSE 1-METHYLPHOSPHONATE 5-TRIPHOSPHATE DIPHOSPHATASE"/>
    <property type="match status" value="1"/>
</dbReference>
<accession>A0A1T4RWZ2</accession>
<sequence>MTMLFDGGAIFDGESLQREGWAVLVDGGTIAEVAPRATFEGYHGPCRNIAGLTLLPGLIDSHAHLTLSGDIDGFARWLGGTRAQLTVQALENAQACLRGGITALRDCGGVDHIELAVRDACNSGRHLGPTIRAAGKFICMTGGANYAVARIADGPAEVVAAVREQIHVGCDCIKLMATGGVLTPGNAIEQAHYTYEELVAGVREARRFAKPVASHAIGSDGILNAARAGVDSIEHGVFLTEESIGEMVRQKIYLVPTLAATTNIMANLQSGFSTEVKEKVLRAAEAHRCSVKAYYEAGGRIAMGADTGTPFNPHGQNAQELRYMVDAGMPAAAALTSATVHGAALLRLPTRGRIAKGYVADLLLVAGDPTRDIECVADRRHHRDVFKSGVRVDRPSLPS</sequence>
<reference evidence="3" key="1">
    <citation type="submission" date="2017-02" db="EMBL/GenBank/DDBJ databases">
        <authorList>
            <person name="Varghese N."/>
            <person name="Submissions S."/>
        </authorList>
    </citation>
    <scope>NUCLEOTIDE SEQUENCE [LARGE SCALE GENOMIC DNA]</scope>
    <source>
        <strain evidence="3">ATCC 27094</strain>
    </source>
</reference>
<organism evidence="2 3">
    <name type="scientific">Enhydrobacter aerosaccus</name>
    <dbReference type="NCBI Taxonomy" id="225324"/>
    <lineage>
        <taxon>Bacteria</taxon>
        <taxon>Pseudomonadati</taxon>
        <taxon>Pseudomonadota</taxon>
        <taxon>Alphaproteobacteria</taxon>
        <taxon>Hyphomicrobiales</taxon>
        <taxon>Enhydrobacter</taxon>
    </lineage>
</organism>
<keyword evidence="3" id="KW-1185">Reference proteome</keyword>
<dbReference type="InterPro" id="IPR051781">
    <property type="entry name" value="Metallo-dep_Hydrolase"/>
</dbReference>
<dbReference type="STRING" id="225324.SAMN02745126_04117"/>
<dbReference type="Gene3D" id="2.30.40.10">
    <property type="entry name" value="Urease, subunit C, domain 1"/>
    <property type="match status" value="1"/>
</dbReference>
<dbReference type="InterPro" id="IPR032466">
    <property type="entry name" value="Metal_Hydrolase"/>
</dbReference>
<dbReference type="SUPFAM" id="SSF51338">
    <property type="entry name" value="Composite domain of metallo-dependent hydrolases"/>
    <property type="match status" value="1"/>
</dbReference>
<evidence type="ECO:0000313" key="3">
    <source>
        <dbReference type="Proteomes" id="UP000190092"/>
    </source>
</evidence>
<dbReference type="InterPro" id="IPR057744">
    <property type="entry name" value="OTAase-like"/>
</dbReference>
<dbReference type="OrthoDB" id="9782972at2"/>
<dbReference type="InterPro" id="IPR006680">
    <property type="entry name" value="Amidohydro-rel"/>
</dbReference>
<protein>
    <submittedName>
        <fullName evidence="2">Imidazolonepropionase</fullName>
    </submittedName>
</protein>
<dbReference type="InterPro" id="IPR011059">
    <property type="entry name" value="Metal-dep_hydrolase_composite"/>
</dbReference>
<proteinExistence type="predicted"/>
<dbReference type="Proteomes" id="UP000190092">
    <property type="component" value="Unassembled WGS sequence"/>
</dbReference>
<gene>
    <name evidence="2" type="ORF">SAMN02745126_04117</name>
</gene>
<dbReference type="AlphaFoldDB" id="A0A1T4RWZ2"/>
<evidence type="ECO:0000259" key="1">
    <source>
        <dbReference type="Pfam" id="PF01979"/>
    </source>
</evidence>
<evidence type="ECO:0000313" key="2">
    <source>
        <dbReference type="EMBL" id="SKA20482.1"/>
    </source>
</evidence>
<dbReference type="CDD" id="cd01299">
    <property type="entry name" value="Met_dep_hydrolase_A"/>
    <property type="match status" value="1"/>
</dbReference>
<dbReference type="SUPFAM" id="SSF51556">
    <property type="entry name" value="Metallo-dependent hydrolases"/>
    <property type="match status" value="1"/>
</dbReference>